<proteinExistence type="predicted"/>
<gene>
    <name evidence="1" type="ORF">ACH4WX_09115</name>
</gene>
<organism evidence="1 2">
    <name type="scientific">Nocardia carnea</name>
    <dbReference type="NCBI Taxonomy" id="37328"/>
    <lineage>
        <taxon>Bacteria</taxon>
        <taxon>Bacillati</taxon>
        <taxon>Actinomycetota</taxon>
        <taxon>Actinomycetes</taxon>
        <taxon>Mycobacteriales</taxon>
        <taxon>Nocardiaceae</taxon>
        <taxon>Nocardia</taxon>
    </lineage>
</organism>
<dbReference type="Proteomes" id="UP001611263">
    <property type="component" value="Unassembled WGS sequence"/>
</dbReference>
<dbReference type="RefSeq" id="WP_033245953.1">
    <property type="nucleotide sequence ID" value="NZ_JBIRUQ010000002.1"/>
</dbReference>
<dbReference type="GeneID" id="93504003"/>
<dbReference type="InterPro" id="IPR007995">
    <property type="entry name" value="DUF742"/>
</dbReference>
<name>A0ABW7TMJ8_9NOCA</name>
<protein>
    <submittedName>
        <fullName evidence="1">DUF742 domain-containing protein</fullName>
    </submittedName>
</protein>
<sequence>MYGPEDHWDEDDDGPIVRLFAVTRGRGGTGRRELTLDTRVVDRGAGLAPQRTEPEYVDIIRLCRTAQSVAEISAQLQLPLAMAKVLVADLIDDGRLEVRPPFETTIDPARDIGLLHSIARSLREV</sequence>
<evidence type="ECO:0000313" key="2">
    <source>
        <dbReference type="Proteomes" id="UP001611263"/>
    </source>
</evidence>
<dbReference type="PANTHER" id="PTHR36221">
    <property type="entry name" value="DUF742 DOMAIN-CONTAINING PROTEIN"/>
    <property type="match status" value="1"/>
</dbReference>
<reference evidence="1 2" key="1">
    <citation type="submission" date="2024-10" db="EMBL/GenBank/DDBJ databases">
        <title>The Natural Products Discovery Center: Release of the First 8490 Sequenced Strains for Exploring Actinobacteria Biosynthetic Diversity.</title>
        <authorList>
            <person name="Kalkreuter E."/>
            <person name="Kautsar S.A."/>
            <person name="Yang D."/>
            <person name="Bader C.D."/>
            <person name="Teijaro C.N."/>
            <person name="Fluegel L."/>
            <person name="Davis C.M."/>
            <person name="Simpson J.R."/>
            <person name="Lauterbach L."/>
            <person name="Steele A.D."/>
            <person name="Gui C."/>
            <person name="Meng S."/>
            <person name="Li G."/>
            <person name="Viehrig K."/>
            <person name="Ye F."/>
            <person name="Su P."/>
            <person name="Kiefer A.F."/>
            <person name="Nichols A."/>
            <person name="Cepeda A.J."/>
            <person name="Yan W."/>
            <person name="Fan B."/>
            <person name="Jiang Y."/>
            <person name="Adhikari A."/>
            <person name="Zheng C.-J."/>
            <person name="Schuster L."/>
            <person name="Cowan T.M."/>
            <person name="Smanski M.J."/>
            <person name="Chevrette M.G."/>
            <person name="De Carvalho L.P.S."/>
            <person name="Shen B."/>
        </authorList>
    </citation>
    <scope>NUCLEOTIDE SEQUENCE [LARGE SCALE GENOMIC DNA]</scope>
    <source>
        <strain evidence="1 2">NPDC020568</strain>
    </source>
</reference>
<accession>A0ABW7TMJ8</accession>
<evidence type="ECO:0000313" key="1">
    <source>
        <dbReference type="EMBL" id="MFI1460873.1"/>
    </source>
</evidence>
<dbReference type="Pfam" id="PF05331">
    <property type="entry name" value="DUF742"/>
    <property type="match status" value="1"/>
</dbReference>
<comment type="caution">
    <text evidence="1">The sequence shown here is derived from an EMBL/GenBank/DDBJ whole genome shotgun (WGS) entry which is preliminary data.</text>
</comment>
<keyword evidence="2" id="KW-1185">Reference proteome</keyword>
<dbReference type="PANTHER" id="PTHR36221:SF1">
    <property type="entry name" value="DUF742 DOMAIN-CONTAINING PROTEIN"/>
    <property type="match status" value="1"/>
</dbReference>
<dbReference type="EMBL" id="JBIRUQ010000002">
    <property type="protein sequence ID" value="MFI1460873.1"/>
    <property type="molecule type" value="Genomic_DNA"/>
</dbReference>